<dbReference type="Pfam" id="PF13419">
    <property type="entry name" value="HAD_2"/>
    <property type="match status" value="1"/>
</dbReference>
<dbReference type="PANTHER" id="PTHR43434">
    <property type="entry name" value="PHOSPHOGLYCOLATE PHOSPHATASE"/>
    <property type="match status" value="1"/>
</dbReference>
<dbReference type="SUPFAM" id="SSF56784">
    <property type="entry name" value="HAD-like"/>
    <property type="match status" value="1"/>
</dbReference>
<evidence type="ECO:0000313" key="6">
    <source>
        <dbReference type="Proteomes" id="UP000474175"/>
    </source>
</evidence>
<evidence type="ECO:0000313" key="5">
    <source>
        <dbReference type="EMBL" id="NDU95450.1"/>
    </source>
</evidence>
<accession>A0A6L9L4S0</accession>
<dbReference type="AlphaFoldDB" id="A0A6L9L4S0"/>
<sequence>MTIKGILFDFDGTLADTLLLCIRAFRSSIEPRLGRSVSDAEIIATFGPSEEGTIKAMIPDAYEEGVAAYLSYYEQFHNDYPDLFPGIESLLTDLKSKDVKLVLVTGKGQHSAALSLTFYKLTPYFSAFGYGDWQRNSKAANINRILAEWNVVPDEALYVGDAPSDIVACREAGVPIASAAWATTADPTELEALQPDALFHSVDSFRTWLFNHLQ</sequence>
<comment type="similarity">
    <text evidence="3">Belongs to the HAD-like hydrolase superfamily. CbbY/CbbZ/Gph/YieH family.</text>
</comment>
<dbReference type="RefSeq" id="WP_163947485.1">
    <property type="nucleotide sequence ID" value="NZ_JAAFZH010000004.1"/>
</dbReference>
<dbReference type="Gene3D" id="1.10.150.240">
    <property type="entry name" value="Putative phosphatase, domain 2"/>
    <property type="match status" value="1"/>
</dbReference>
<organism evidence="5 6">
    <name type="scientific">Spirosoma terrae</name>
    <dbReference type="NCBI Taxonomy" id="1968276"/>
    <lineage>
        <taxon>Bacteria</taxon>
        <taxon>Pseudomonadati</taxon>
        <taxon>Bacteroidota</taxon>
        <taxon>Cytophagia</taxon>
        <taxon>Cytophagales</taxon>
        <taxon>Cytophagaceae</taxon>
        <taxon>Spirosoma</taxon>
    </lineage>
</organism>
<dbReference type="Gene3D" id="3.40.50.1000">
    <property type="entry name" value="HAD superfamily/HAD-like"/>
    <property type="match status" value="1"/>
</dbReference>
<evidence type="ECO:0000256" key="4">
    <source>
        <dbReference type="ARBA" id="ARBA00013078"/>
    </source>
</evidence>
<dbReference type="InterPro" id="IPR036412">
    <property type="entry name" value="HAD-like_sf"/>
</dbReference>
<dbReference type="Proteomes" id="UP000474175">
    <property type="component" value="Unassembled WGS sequence"/>
</dbReference>
<comment type="catalytic activity">
    <reaction evidence="1">
        <text>2-phosphoglycolate + H2O = glycolate + phosphate</text>
        <dbReference type="Rhea" id="RHEA:14369"/>
        <dbReference type="ChEBI" id="CHEBI:15377"/>
        <dbReference type="ChEBI" id="CHEBI:29805"/>
        <dbReference type="ChEBI" id="CHEBI:43474"/>
        <dbReference type="ChEBI" id="CHEBI:58033"/>
        <dbReference type="EC" id="3.1.3.18"/>
    </reaction>
</comment>
<dbReference type="InterPro" id="IPR041492">
    <property type="entry name" value="HAD_2"/>
</dbReference>
<dbReference type="GO" id="GO:0008967">
    <property type="term" value="F:phosphoglycolate phosphatase activity"/>
    <property type="evidence" value="ECO:0007669"/>
    <property type="project" value="UniProtKB-EC"/>
</dbReference>
<dbReference type="InterPro" id="IPR023198">
    <property type="entry name" value="PGP-like_dom2"/>
</dbReference>
<dbReference type="SFLD" id="SFLDG01129">
    <property type="entry name" value="C1.5:_HAD__Beta-PGM__Phosphata"/>
    <property type="match status" value="1"/>
</dbReference>
<dbReference type="SFLD" id="SFLDS00003">
    <property type="entry name" value="Haloacid_Dehalogenase"/>
    <property type="match status" value="1"/>
</dbReference>
<gene>
    <name evidence="5" type="ORF">GK108_11250</name>
</gene>
<dbReference type="EC" id="3.1.3.18" evidence="4"/>
<protein>
    <recommendedName>
        <fullName evidence="4">phosphoglycolate phosphatase</fullName>
        <ecNumber evidence="4">3.1.3.18</ecNumber>
    </recommendedName>
</protein>
<dbReference type="InterPro" id="IPR050155">
    <property type="entry name" value="HAD-like_hydrolase_sf"/>
</dbReference>
<comment type="pathway">
    <text evidence="2">Organic acid metabolism; glycolate biosynthesis; glycolate from 2-phosphoglycolate: step 1/1.</text>
</comment>
<keyword evidence="5" id="KW-0378">Hydrolase</keyword>
<comment type="caution">
    <text evidence="5">The sequence shown here is derived from an EMBL/GenBank/DDBJ whole genome shotgun (WGS) entry which is preliminary data.</text>
</comment>
<evidence type="ECO:0000256" key="2">
    <source>
        <dbReference type="ARBA" id="ARBA00004818"/>
    </source>
</evidence>
<keyword evidence="6" id="KW-1185">Reference proteome</keyword>
<name>A0A6L9L4S0_9BACT</name>
<dbReference type="GO" id="GO:0006281">
    <property type="term" value="P:DNA repair"/>
    <property type="evidence" value="ECO:0007669"/>
    <property type="project" value="TreeGrafter"/>
</dbReference>
<reference evidence="5 6" key="1">
    <citation type="submission" date="2020-02" db="EMBL/GenBank/DDBJ databases">
        <title>Draft genome sequence of two Spirosoma agri KCTC 52727 and Spirosoma terrae KCTC 52035.</title>
        <authorList>
            <person name="Rojas J."/>
            <person name="Ambika Manirajan B."/>
            <person name="Suarez C."/>
            <person name="Ratering S."/>
            <person name="Schnell S."/>
        </authorList>
    </citation>
    <scope>NUCLEOTIDE SEQUENCE [LARGE SCALE GENOMIC DNA]</scope>
    <source>
        <strain evidence="5 6">KCTC 52035</strain>
    </source>
</reference>
<dbReference type="EMBL" id="JAAFZH010000004">
    <property type="protein sequence ID" value="NDU95450.1"/>
    <property type="molecule type" value="Genomic_DNA"/>
</dbReference>
<evidence type="ECO:0000256" key="3">
    <source>
        <dbReference type="ARBA" id="ARBA00006171"/>
    </source>
</evidence>
<proteinExistence type="inferred from homology"/>
<dbReference type="InterPro" id="IPR023214">
    <property type="entry name" value="HAD_sf"/>
</dbReference>
<dbReference type="GO" id="GO:0005829">
    <property type="term" value="C:cytosol"/>
    <property type="evidence" value="ECO:0007669"/>
    <property type="project" value="TreeGrafter"/>
</dbReference>
<evidence type="ECO:0000256" key="1">
    <source>
        <dbReference type="ARBA" id="ARBA00000830"/>
    </source>
</evidence>
<dbReference type="PANTHER" id="PTHR43434:SF1">
    <property type="entry name" value="PHOSPHOGLYCOLATE PHOSPHATASE"/>
    <property type="match status" value="1"/>
</dbReference>